<dbReference type="SUPFAM" id="SSF52980">
    <property type="entry name" value="Restriction endonuclease-like"/>
    <property type="match status" value="1"/>
</dbReference>
<dbReference type="PANTHER" id="PTHR38590">
    <property type="entry name" value="BLL0828 PROTEIN"/>
    <property type="match status" value="1"/>
</dbReference>
<dbReference type="PANTHER" id="PTHR38590:SF1">
    <property type="entry name" value="BLL0828 PROTEIN"/>
    <property type="match status" value="1"/>
</dbReference>
<reference evidence="2" key="1">
    <citation type="submission" date="2021-06" db="EMBL/GenBank/DDBJ databases">
        <title>44 bacteria genomes isolated from Dapeng, Shenzhen.</title>
        <authorList>
            <person name="Zheng W."/>
            <person name="Yu S."/>
            <person name="Huang Y."/>
        </authorList>
    </citation>
    <scope>NUCLEOTIDE SEQUENCE</scope>
    <source>
        <strain evidence="2">DP5N28-2</strain>
    </source>
</reference>
<dbReference type="CDD" id="cd01038">
    <property type="entry name" value="Endonuclease_DUF559"/>
    <property type="match status" value="1"/>
</dbReference>
<gene>
    <name evidence="2" type="ORF">KUV50_03585</name>
</gene>
<protein>
    <submittedName>
        <fullName evidence="2">Endonuclease domain-containing protein</fullName>
    </submittedName>
</protein>
<evidence type="ECO:0000259" key="1">
    <source>
        <dbReference type="Pfam" id="PF04480"/>
    </source>
</evidence>
<dbReference type="Pfam" id="PF04480">
    <property type="entry name" value="DUF559"/>
    <property type="match status" value="1"/>
</dbReference>
<feature type="domain" description="DUF559" evidence="1">
    <location>
        <begin position="7"/>
        <end position="119"/>
    </location>
</feature>
<dbReference type="RefSeq" id="WP_222578726.1">
    <property type="nucleotide sequence ID" value="NZ_JAHVHU010000004.1"/>
</dbReference>
<dbReference type="AlphaFoldDB" id="A0A953HMF9"/>
<dbReference type="Gene3D" id="3.40.960.10">
    <property type="entry name" value="VSR Endonuclease"/>
    <property type="match status" value="1"/>
</dbReference>
<dbReference type="GO" id="GO:0004519">
    <property type="term" value="F:endonuclease activity"/>
    <property type="evidence" value="ECO:0007669"/>
    <property type="project" value="UniProtKB-KW"/>
</dbReference>
<sequence length="122" mass="14932">MSYKTVLELARWMRTNPTPAEQIFWSKVRNKKFYGLKFYRQYIIEHSNILGSKSFFISDFYCHQGKTIIEIDGDIHHYQMEYDQLREERLIEMEYNILRFENDLVLNNWNAVESELKRKLLL</sequence>
<dbReference type="InterPro" id="IPR047216">
    <property type="entry name" value="Endonuclease_DUF559_bact"/>
</dbReference>
<dbReference type="InterPro" id="IPR007569">
    <property type="entry name" value="DUF559"/>
</dbReference>
<keyword evidence="2" id="KW-0255">Endonuclease</keyword>
<keyword evidence="2" id="KW-0540">Nuclease</keyword>
<name>A0A953HMF9_9BACT</name>
<dbReference type="Proteomes" id="UP000753961">
    <property type="component" value="Unassembled WGS sequence"/>
</dbReference>
<evidence type="ECO:0000313" key="2">
    <source>
        <dbReference type="EMBL" id="MBY5957203.1"/>
    </source>
</evidence>
<organism evidence="2 3">
    <name type="scientific">Membranihabitans marinus</name>
    <dbReference type="NCBI Taxonomy" id="1227546"/>
    <lineage>
        <taxon>Bacteria</taxon>
        <taxon>Pseudomonadati</taxon>
        <taxon>Bacteroidota</taxon>
        <taxon>Saprospiria</taxon>
        <taxon>Saprospirales</taxon>
        <taxon>Saprospiraceae</taxon>
        <taxon>Membranihabitans</taxon>
    </lineage>
</organism>
<proteinExistence type="predicted"/>
<dbReference type="InterPro" id="IPR011335">
    <property type="entry name" value="Restrct_endonuc-II-like"/>
</dbReference>
<comment type="caution">
    <text evidence="2">The sequence shown here is derived from an EMBL/GenBank/DDBJ whole genome shotgun (WGS) entry which is preliminary data.</text>
</comment>
<accession>A0A953HMF9</accession>
<keyword evidence="3" id="KW-1185">Reference proteome</keyword>
<evidence type="ECO:0000313" key="3">
    <source>
        <dbReference type="Proteomes" id="UP000753961"/>
    </source>
</evidence>
<keyword evidence="2" id="KW-0378">Hydrolase</keyword>
<dbReference type="EMBL" id="JAHVHU010000004">
    <property type="protein sequence ID" value="MBY5957203.1"/>
    <property type="molecule type" value="Genomic_DNA"/>
</dbReference>